<evidence type="ECO:0000259" key="5">
    <source>
        <dbReference type="Pfam" id="PF03330"/>
    </source>
</evidence>
<dbReference type="SUPFAM" id="SSF50685">
    <property type="entry name" value="Barwin-like endoglucanases"/>
    <property type="match status" value="1"/>
</dbReference>
<dbReference type="NCBIfam" id="TIGR00413">
    <property type="entry name" value="rlpA"/>
    <property type="match status" value="1"/>
</dbReference>
<evidence type="ECO:0000256" key="3">
    <source>
        <dbReference type="HAMAP-Rule" id="MF_02071"/>
    </source>
</evidence>
<dbReference type="STRING" id="320497.A0U93_01585"/>
<dbReference type="AlphaFoldDB" id="A0A1U9KM36"/>
<dbReference type="EC" id="4.2.2.-" evidence="3"/>
<evidence type="ECO:0000256" key="2">
    <source>
        <dbReference type="ARBA" id="ARBA00023316"/>
    </source>
</evidence>
<dbReference type="InterPro" id="IPR009009">
    <property type="entry name" value="RlpA-like_DPBB"/>
</dbReference>
<dbReference type="PANTHER" id="PTHR34183:SF1">
    <property type="entry name" value="ENDOLYTIC PEPTIDOGLYCAN TRANSGLYCOSYLASE RLPA"/>
    <property type="match status" value="1"/>
</dbReference>
<evidence type="ECO:0000256" key="4">
    <source>
        <dbReference type="RuleBase" id="RU003495"/>
    </source>
</evidence>
<dbReference type="GO" id="GO:0071555">
    <property type="term" value="P:cell wall organization"/>
    <property type="evidence" value="ECO:0007669"/>
    <property type="project" value="UniProtKB-KW"/>
</dbReference>
<reference evidence="6 7" key="1">
    <citation type="submission" date="2016-03" db="EMBL/GenBank/DDBJ databases">
        <title>Acetic acid bacteria sequencing.</title>
        <authorList>
            <person name="Brandt J."/>
            <person name="Jakob F."/>
            <person name="Vogel R.F."/>
        </authorList>
    </citation>
    <scope>NUCLEOTIDE SEQUENCE [LARGE SCALE GENOMIC DNA]</scope>
    <source>
        <strain evidence="6 7">NBRC 101099</strain>
    </source>
</reference>
<dbReference type="HAMAP" id="MF_02071">
    <property type="entry name" value="RlpA"/>
    <property type="match status" value="1"/>
</dbReference>
<keyword evidence="1 3" id="KW-0456">Lyase</keyword>
<comment type="function">
    <text evidence="3">Lytic transglycosylase with a strong preference for naked glycan strands that lack stem peptides.</text>
</comment>
<proteinExistence type="inferred from homology"/>
<dbReference type="OrthoDB" id="9779128at2"/>
<dbReference type="Pfam" id="PF03330">
    <property type="entry name" value="DPBB_1"/>
    <property type="match status" value="1"/>
</dbReference>
<dbReference type="EMBL" id="CP014691">
    <property type="protein sequence ID" value="AQS86854.1"/>
    <property type="molecule type" value="Genomic_DNA"/>
</dbReference>
<dbReference type="Gene3D" id="2.40.40.10">
    <property type="entry name" value="RlpA-like domain"/>
    <property type="match status" value="1"/>
</dbReference>
<accession>A0A1U9KM36</accession>
<gene>
    <name evidence="3" type="primary">rlpA</name>
    <name evidence="6" type="ORF">A0U93_01585</name>
</gene>
<dbReference type="GO" id="GO:0008932">
    <property type="term" value="F:lytic endotransglycosylase activity"/>
    <property type="evidence" value="ECO:0007669"/>
    <property type="project" value="UniProtKB-UniRule"/>
</dbReference>
<sequence length="163" mass="17263">MHHAVDAGRHAINWSEHGVASWYGRGFLGHRTSDGSTFSSQGMTAAHPTLPMGSKVLVTSEDTGRSVVVTINDRGPFNSRIIDLSHAAAAKIGMLSAGTAHVKIAALPPATDTEQAPMEVAEAEPADTNEQAIAAAEPAHATVHRVTTRRQNATTTRHHRIHG</sequence>
<keyword evidence="2 3" id="KW-0961">Cell wall biogenesis/degradation</keyword>
<evidence type="ECO:0000313" key="7">
    <source>
        <dbReference type="Proteomes" id="UP000188604"/>
    </source>
</evidence>
<evidence type="ECO:0000256" key="1">
    <source>
        <dbReference type="ARBA" id="ARBA00023239"/>
    </source>
</evidence>
<dbReference type="InterPro" id="IPR012997">
    <property type="entry name" value="RplA"/>
</dbReference>
<evidence type="ECO:0000313" key="6">
    <source>
        <dbReference type="EMBL" id="AQS86854.1"/>
    </source>
</evidence>
<comment type="similarity">
    <text evidence="3 4">Belongs to the RlpA family.</text>
</comment>
<dbReference type="GO" id="GO:0000270">
    <property type="term" value="P:peptidoglycan metabolic process"/>
    <property type="evidence" value="ECO:0007669"/>
    <property type="project" value="UniProtKB-UniRule"/>
</dbReference>
<protein>
    <recommendedName>
        <fullName evidence="3">Endolytic peptidoglycan transglycosylase RlpA</fullName>
        <ecNumber evidence="3">4.2.2.-</ecNumber>
    </recommendedName>
</protein>
<dbReference type="InterPro" id="IPR036908">
    <property type="entry name" value="RlpA-like_sf"/>
</dbReference>
<dbReference type="InterPro" id="IPR034718">
    <property type="entry name" value="RlpA"/>
</dbReference>
<organism evidence="6 7">
    <name type="scientific">Neoasaia chiangmaiensis</name>
    <dbReference type="NCBI Taxonomy" id="320497"/>
    <lineage>
        <taxon>Bacteria</taxon>
        <taxon>Pseudomonadati</taxon>
        <taxon>Pseudomonadota</taxon>
        <taxon>Alphaproteobacteria</taxon>
        <taxon>Acetobacterales</taxon>
        <taxon>Acetobacteraceae</taxon>
        <taxon>Neoasaia</taxon>
    </lineage>
</organism>
<keyword evidence="7" id="KW-1185">Reference proteome</keyword>
<feature type="domain" description="RlpA-like protein double-psi beta-barrel" evidence="5">
    <location>
        <begin position="16"/>
        <end position="104"/>
    </location>
</feature>
<dbReference type="CDD" id="cd22268">
    <property type="entry name" value="DPBB_RlpA-like"/>
    <property type="match status" value="1"/>
</dbReference>
<dbReference type="PANTHER" id="PTHR34183">
    <property type="entry name" value="ENDOLYTIC PEPTIDOGLYCAN TRANSGLYCOSYLASE RLPA"/>
    <property type="match status" value="1"/>
</dbReference>
<dbReference type="KEGG" id="nch:A0U93_01585"/>
<name>A0A1U9KM36_9PROT</name>
<dbReference type="Proteomes" id="UP000188604">
    <property type="component" value="Chromosome"/>
</dbReference>